<evidence type="ECO:0000256" key="1">
    <source>
        <dbReference type="SAM" id="SignalP"/>
    </source>
</evidence>
<feature type="chain" id="PRO_5012824689" evidence="1">
    <location>
        <begin position="24"/>
        <end position="155"/>
    </location>
</feature>
<dbReference type="Proteomes" id="UP000193240">
    <property type="component" value="Unassembled WGS sequence"/>
</dbReference>
<evidence type="ECO:0000313" key="3">
    <source>
        <dbReference type="Proteomes" id="UP000193240"/>
    </source>
</evidence>
<keyword evidence="3" id="KW-1185">Reference proteome</keyword>
<protein>
    <submittedName>
        <fullName evidence="2">Uncharacterized protein</fullName>
    </submittedName>
</protein>
<dbReference type="EMBL" id="KZ107847">
    <property type="protein sequence ID" value="OSS47756.1"/>
    <property type="molecule type" value="Genomic_DNA"/>
</dbReference>
<name>A0A1Y2LV29_EPING</name>
<accession>A0A1Y2LV29</accession>
<reference evidence="2 3" key="1">
    <citation type="journal article" date="2017" name="Genome Announc.">
        <title>Genome sequence of the saprophytic ascomycete Epicoccum nigrum ICMP 19927 strain isolated from New Zealand.</title>
        <authorList>
            <person name="Fokin M."/>
            <person name="Fleetwood D."/>
            <person name="Weir B.S."/>
            <person name="Villas-Boas S.G."/>
        </authorList>
    </citation>
    <scope>NUCLEOTIDE SEQUENCE [LARGE SCALE GENOMIC DNA]</scope>
    <source>
        <strain evidence="2 3">ICMP 19927</strain>
    </source>
</reference>
<proteinExistence type="predicted"/>
<keyword evidence="1" id="KW-0732">Signal</keyword>
<feature type="signal peptide" evidence="1">
    <location>
        <begin position="1"/>
        <end position="23"/>
    </location>
</feature>
<evidence type="ECO:0000313" key="2">
    <source>
        <dbReference type="EMBL" id="OSS47756.1"/>
    </source>
</evidence>
<organism evidence="2 3">
    <name type="scientific">Epicoccum nigrum</name>
    <name type="common">Soil fungus</name>
    <name type="synonym">Epicoccum purpurascens</name>
    <dbReference type="NCBI Taxonomy" id="105696"/>
    <lineage>
        <taxon>Eukaryota</taxon>
        <taxon>Fungi</taxon>
        <taxon>Dikarya</taxon>
        <taxon>Ascomycota</taxon>
        <taxon>Pezizomycotina</taxon>
        <taxon>Dothideomycetes</taxon>
        <taxon>Pleosporomycetidae</taxon>
        <taxon>Pleosporales</taxon>
        <taxon>Pleosporineae</taxon>
        <taxon>Didymellaceae</taxon>
        <taxon>Epicoccum</taxon>
    </lineage>
</organism>
<gene>
    <name evidence="2" type="ORF">B5807_06709</name>
</gene>
<dbReference type="InParanoid" id="A0A1Y2LV29"/>
<sequence>MSSSSPVLILSLQLLAHIRSSSANPGKFGNLDINDYLLGASGDYRDHEIFSVEEGVKEDIVYLTKRVPSPSADNCSDCDYFTPCDEDDSGTLVGRSALESVENGLNTTQSVTVLRRESNIKSKKIECAGGEIFLESYSYPTNEQLAKVHGLQYSN</sequence>
<dbReference type="AlphaFoldDB" id="A0A1Y2LV29"/>